<dbReference type="Pfam" id="PF05934">
    <property type="entry name" value="MCLC"/>
    <property type="match status" value="1"/>
</dbReference>
<keyword evidence="7" id="KW-0175">Coiled coil</keyword>
<evidence type="ECO:0000256" key="7">
    <source>
        <dbReference type="SAM" id="Coils"/>
    </source>
</evidence>
<evidence type="ECO:0000256" key="1">
    <source>
        <dbReference type="ARBA" id="ARBA00004141"/>
    </source>
</evidence>
<name>H0Z254_TAEGU</name>
<dbReference type="PANTHER" id="PTHR34093:SF1">
    <property type="entry name" value="CHLORIDE CHANNEL CLIC-LIKE PROTEIN 1"/>
    <property type="match status" value="1"/>
</dbReference>
<dbReference type="OMA" id="MAKMGEF"/>
<dbReference type="FunCoup" id="H0Z254">
    <property type="interactions" value="430"/>
</dbReference>
<feature type="compositionally biased region" description="Basic and acidic residues" evidence="8">
    <location>
        <begin position="466"/>
        <end position="515"/>
    </location>
</feature>
<comment type="similarity">
    <text evidence="2">Belongs to the chloride channel MCLC family.</text>
</comment>
<sequence>MLFPWVLCAVMLVGSCNVQEDEWIDPTDMLNYDAASGTMRRPYKPNYHDTEEEAVDTVSAEISRCSRAIDSLQHKIAECEKRNAKSQESRSFYIFKRFLNKILNEAGKLGLPGEDMDHVHYDAEIILTRQTYLEILRFVSEEAWQPGALDEALSDILVNFKHHDYQAWRWRFEDTFGINLYHLVWVLLCLVCIVIVMATELWTCVFRFVQLKHVLFLTFLVSFVWNWFYLYTLAFAQHQAEMAKMGEFDKVCAEKLEWYGSLMEWLRSTWTFQDDPCKKYYETLLVNPAYMVPPSKALAVTFTNFVTEPLKEIGQGIGEFIKALMKEIPLILQVPVLITMALGVLTFCYGAGSSVSALRHLRSSQKKSLPLPAGEQEQIAFGQYDGRTADEYYVQQQPCVHRGHQDRGDAATRPLPRLRVASSSRSPDTTHASNEPDAQNRLYTECEVHRPETLKAENVTGAAALEEQKQETGKVEGETGEKCDPNKNLERKSSATEPCEEKKKSVLHDSQERQDPGSAVD</sequence>
<reference evidence="11" key="3">
    <citation type="submission" date="2025-09" db="UniProtKB">
        <authorList>
            <consortium name="Ensembl"/>
        </authorList>
    </citation>
    <scope>IDENTIFICATION</scope>
</reference>
<dbReference type="GO" id="GO:0005254">
    <property type="term" value="F:chloride channel activity"/>
    <property type="evidence" value="ECO:0007669"/>
    <property type="project" value="Ensembl"/>
</dbReference>
<feature type="transmembrane region" description="Helical" evidence="9">
    <location>
        <begin position="180"/>
        <end position="202"/>
    </location>
</feature>
<keyword evidence="4 9" id="KW-0812">Transmembrane</keyword>
<keyword evidence="6 9" id="KW-0472">Membrane</keyword>
<feature type="region of interest" description="Disordered" evidence="8">
    <location>
        <begin position="399"/>
        <end position="441"/>
    </location>
</feature>
<feature type="transmembrane region" description="Helical" evidence="9">
    <location>
        <begin position="214"/>
        <end position="236"/>
    </location>
</feature>
<evidence type="ECO:0000256" key="3">
    <source>
        <dbReference type="ARBA" id="ARBA00015571"/>
    </source>
</evidence>
<keyword evidence="5 9" id="KW-1133">Transmembrane helix</keyword>
<evidence type="ECO:0000256" key="8">
    <source>
        <dbReference type="SAM" id="MobiDB-lite"/>
    </source>
</evidence>
<feature type="compositionally biased region" description="Polar residues" evidence="8">
    <location>
        <begin position="421"/>
        <end position="437"/>
    </location>
</feature>
<dbReference type="GO" id="GO:0032469">
    <property type="term" value="P:endoplasmic reticulum calcium ion homeostasis"/>
    <property type="evidence" value="ECO:0007669"/>
    <property type="project" value="Ensembl"/>
</dbReference>
<comment type="subcellular location">
    <subcellularLocation>
        <location evidence="1">Membrane</location>
        <topology evidence="1">Multi-pass membrane protein</topology>
    </subcellularLocation>
</comment>
<dbReference type="GO" id="GO:0044233">
    <property type="term" value="C:mitochondria-associated endoplasmic reticulum membrane contact site"/>
    <property type="evidence" value="ECO:0007669"/>
    <property type="project" value="Ensembl"/>
</dbReference>
<dbReference type="AlphaFoldDB" id="H0Z254"/>
<organism evidence="11 12">
    <name type="scientific">Taeniopygia guttata</name>
    <name type="common">Zebra finch</name>
    <name type="synonym">Poephila guttata</name>
    <dbReference type="NCBI Taxonomy" id="59729"/>
    <lineage>
        <taxon>Eukaryota</taxon>
        <taxon>Metazoa</taxon>
        <taxon>Chordata</taxon>
        <taxon>Craniata</taxon>
        <taxon>Vertebrata</taxon>
        <taxon>Euteleostomi</taxon>
        <taxon>Archelosauria</taxon>
        <taxon>Archosauria</taxon>
        <taxon>Dinosauria</taxon>
        <taxon>Saurischia</taxon>
        <taxon>Theropoda</taxon>
        <taxon>Coelurosauria</taxon>
        <taxon>Aves</taxon>
        <taxon>Neognathae</taxon>
        <taxon>Neoaves</taxon>
        <taxon>Telluraves</taxon>
        <taxon>Australaves</taxon>
        <taxon>Passeriformes</taxon>
        <taxon>Passeroidea</taxon>
        <taxon>Estrildidae</taxon>
        <taxon>Estrildinae</taxon>
        <taxon>Taeniopygia</taxon>
    </lineage>
</organism>
<feature type="chain" id="PRO_5025342214" description="Chloride channel CLIC-like protein 1" evidence="10">
    <location>
        <begin position="19"/>
        <end position="521"/>
    </location>
</feature>
<evidence type="ECO:0000256" key="5">
    <source>
        <dbReference type="ARBA" id="ARBA00022989"/>
    </source>
</evidence>
<evidence type="ECO:0000256" key="2">
    <source>
        <dbReference type="ARBA" id="ARBA00005944"/>
    </source>
</evidence>
<dbReference type="InterPro" id="IPR009231">
    <property type="entry name" value="Chloride_chnl_CLIC-like"/>
</dbReference>
<gene>
    <name evidence="11" type="primary">CLCC1</name>
</gene>
<dbReference type="CTD" id="23155"/>
<dbReference type="Ensembl" id="ENSTGUT00000004693.2">
    <property type="protein sequence ID" value="ENSTGUP00000004644.2"/>
    <property type="gene ID" value="ENSTGUG00000004508.2"/>
</dbReference>
<feature type="transmembrane region" description="Helical" evidence="9">
    <location>
        <begin position="330"/>
        <end position="358"/>
    </location>
</feature>
<evidence type="ECO:0000313" key="11">
    <source>
        <dbReference type="Ensembl" id="ENSTGUP00000004644.2"/>
    </source>
</evidence>
<reference evidence="11 12" key="1">
    <citation type="journal article" date="2010" name="Nature">
        <title>The genome of a songbird.</title>
        <authorList>
            <person name="Warren W.C."/>
            <person name="Clayton D.F."/>
            <person name="Ellegren H."/>
            <person name="Arnold A.P."/>
            <person name="Hillier L.W."/>
            <person name="Kunstner A."/>
            <person name="Searle S."/>
            <person name="White S."/>
            <person name="Vilella A.J."/>
            <person name="Fairley S."/>
            <person name="Heger A."/>
            <person name="Kong L."/>
            <person name="Ponting C.P."/>
            <person name="Jarvis E.D."/>
            <person name="Mello C.V."/>
            <person name="Minx P."/>
            <person name="Lovell P."/>
            <person name="Velho T.A."/>
            <person name="Ferris M."/>
            <person name="Balakrishnan C.N."/>
            <person name="Sinha S."/>
            <person name="Blatti C."/>
            <person name="London S.E."/>
            <person name="Li Y."/>
            <person name="Lin Y.C."/>
            <person name="George J."/>
            <person name="Sweedler J."/>
            <person name="Southey B."/>
            <person name="Gunaratne P."/>
            <person name="Watson M."/>
            <person name="Nam K."/>
            <person name="Backstrom N."/>
            <person name="Smeds L."/>
            <person name="Nabholz B."/>
            <person name="Itoh Y."/>
            <person name="Whitney O."/>
            <person name="Pfenning A.R."/>
            <person name="Howard J."/>
            <person name="Volker M."/>
            <person name="Skinner B.M."/>
            <person name="Griffin D.K."/>
            <person name="Ye L."/>
            <person name="McLaren W.M."/>
            <person name="Flicek P."/>
            <person name="Quesada V."/>
            <person name="Velasco G."/>
            <person name="Lopez-Otin C."/>
            <person name="Puente X.S."/>
            <person name="Olender T."/>
            <person name="Lancet D."/>
            <person name="Smit A.F."/>
            <person name="Hubley R."/>
            <person name="Konkel M.K."/>
            <person name="Walker J.A."/>
            <person name="Batzer M.A."/>
            <person name="Gu W."/>
            <person name="Pollock D.D."/>
            <person name="Chen L."/>
            <person name="Cheng Z."/>
            <person name="Eichler E.E."/>
            <person name="Stapley J."/>
            <person name="Slate J."/>
            <person name="Ekblom R."/>
            <person name="Birkhead T."/>
            <person name="Burke T."/>
            <person name="Burt D."/>
            <person name="Scharff C."/>
            <person name="Adam I."/>
            <person name="Richard H."/>
            <person name="Sultan M."/>
            <person name="Soldatov A."/>
            <person name="Lehrach H."/>
            <person name="Edwards S.V."/>
            <person name="Yang S.P."/>
            <person name="Li X."/>
            <person name="Graves T."/>
            <person name="Fulton L."/>
            <person name="Nelson J."/>
            <person name="Chinwalla A."/>
            <person name="Hou S."/>
            <person name="Mardis E.R."/>
            <person name="Wilson R.K."/>
        </authorList>
    </citation>
    <scope>NUCLEOTIDE SEQUENCE [LARGE SCALE GENOMIC DNA]</scope>
</reference>
<proteinExistence type="inferred from homology"/>
<dbReference type="HOGENOM" id="CLU_034552_1_1_1"/>
<evidence type="ECO:0000256" key="10">
    <source>
        <dbReference type="SAM" id="SignalP"/>
    </source>
</evidence>
<evidence type="ECO:0000256" key="9">
    <source>
        <dbReference type="SAM" id="Phobius"/>
    </source>
</evidence>
<feature type="coiled-coil region" evidence="7">
    <location>
        <begin position="62"/>
        <end position="89"/>
    </location>
</feature>
<evidence type="ECO:0000313" key="12">
    <source>
        <dbReference type="Proteomes" id="UP000007754"/>
    </source>
</evidence>
<dbReference type="Proteomes" id="UP000007754">
    <property type="component" value="Chromosome 8"/>
</dbReference>
<accession>H0Z254</accession>
<dbReference type="PANTHER" id="PTHR34093">
    <property type="entry name" value="CHLORIDE CHANNEL CLIC-LIKE PROTEIN 1"/>
    <property type="match status" value="1"/>
</dbReference>
<keyword evidence="10" id="KW-0732">Signal</keyword>
<evidence type="ECO:0000256" key="6">
    <source>
        <dbReference type="ARBA" id="ARBA00023136"/>
    </source>
</evidence>
<keyword evidence="12" id="KW-1185">Reference proteome</keyword>
<dbReference type="GeneTree" id="ENSGT00390000016611"/>
<dbReference type="InParanoid" id="H0Z254"/>
<dbReference type="STRING" id="59729.ENSTGUP00000004644"/>
<feature type="signal peptide" evidence="10">
    <location>
        <begin position="1"/>
        <end position="18"/>
    </location>
</feature>
<feature type="region of interest" description="Disordered" evidence="8">
    <location>
        <begin position="453"/>
        <end position="521"/>
    </location>
</feature>
<protein>
    <recommendedName>
        <fullName evidence="3">Chloride channel CLIC-like protein 1</fullName>
    </recommendedName>
</protein>
<dbReference type="GO" id="GO:0005789">
    <property type="term" value="C:endoplasmic reticulum membrane"/>
    <property type="evidence" value="ECO:0007669"/>
    <property type="project" value="Ensembl"/>
</dbReference>
<reference evidence="11" key="2">
    <citation type="submission" date="2025-08" db="UniProtKB">
        <authorList>
            <consortium name="Ensembl"/>
        </authorList>
    </citation>
    <scope>IDENTIFICATION</scope>
</reference>
<evidence type="ECO:0000256" key="4">
    <source>
        <dbReference type="ARBA" id="ARBA00022692"/>
    </source>
</evidence>